<evidence type="ECO:0000256" key="7">
    <source>
        <dbReference type="ARBA" id="ARBA00023237"/>
    </source>
</evidence>
<dbReference type="NCBIfam" id="TIGR04056">
    <property type="entry name" value="OMP_RagA_SusC"/>
    <property type="match status" value="1"/>
</dbReference>
<keyword evidence="3 8" id="KW-1134">Transmembrane beta strand</keyword>
<dbReference type="InterPro" id="IPR012910">
    <property type="entry name" value="Plug_dom"/>
</dbReference>
<evidence type="ECO:0000256" key="9">
    <source>
        <dbReference type="SAM" id="SignalP"/>
    </source>
</evidence>
<feature type="domain" description="TonB-dependent receptor plug" evidence="10">
    <location>
        <begin position="118"/>
        <end position="240"/>
    </location>
</feature>
<name>A0ABZ0W882_9BACT</name>
<evidence type="ECO:0000313" key="12">
    <source>
        <dbReference type="Proteomes" id="UP001325680"/>
    </source>
</evidence>
<dbReference type="Proteomes" id="UP001325680">
    <property type="component" value="Chromosome"/>
</dbReference>
<dbReference type="Pfam" id="PF13715">
    <property type="entry name" value="CarbopepD_reg_2"/>
    <property type="match status" value="1"/>
</dbReference>
<comment type="subcellular location">
    <subcellularLocation>
        <location evidence="1 8">Cell outer membrane</location>
        <topology evidence="1 8">Multi-pass membrane protein</topology>
    </subcellularLocation>
</comment>
<evidence type="ECO:0000256" key="5">
    <source>
        <dbReference type="ARBA" id="ARBA00022729"/>
    </source>
</evidence>
<dbReference type="PANTHER" id="PTHR30069:SF29">
    <property type="entry name" value="HEMOGLOBIN AND HEMOGLOBIN-HAPTOGLOBIN-BINDING PROTEIN 1-RELATED"/>
    <property type="match status" value="1"/>
</dbReference>
<dbReference type="InterPro" id="IPR036942">
    <property type="entry name" value="Beta-barrel_TonB_sf"/>
</dbReference>
<evidence type="ECO:0000256" key="2">
    <source>
        <dbReference type="ARBA" id="ARBA00022448"/>
    </source>
</evidence>
<feature type="signal peptide" evidence="9">
    <location>
        <begin position="1"/>
        <end position="22"/>
    </location>
</feature>
<evidence type="ECO:0000256" key="4">
    <source>
        <dbReference type="ARBA" id="ARBA00022692"/>
    </source>
</evidence>
<dbReference type="Pfam" id="PF07715">
    <property type="entry name" value="Plug"/>
    <property type="match status" value="1"/>
</dbReference>
<dbReference type="InterPro" id="IPR037066">
    <property type="entry name" value="Plug_dom_sf"/>
</dbReference>
<accession>A0ABZ0W882</accession>
<keyword evidence="6 8" id="KW-0472">Membrane</keyword>
<evidence type="ECO:0000259" key="10">
    <source>
        <dbReference type="Pfam" id="PF07715"/>
    </source>
</evidence>
<dbReference type="PANTHER" id="PTHR30069">
    <property type="entry name" value="TONB-DEPENDENT OUTER MEMBRANE RECEPTOR"/>
    <property type="match status" value="1"/>
</dbReference>
<evidence type="ECO:0000256" key="1">
    <source>
        <dbReference type="ARBA" id="ARBA00004571"/>
    </source>
</evidence>
<proteinExistence type="inferred from homology"/>
<evidence type="ECO:0000256" key="6">
    <source>
        <dbReference type="ARBA" id="ARBA00023136"/>
    </source>
</evidence>
<sequence>MKKRKLVATIVLLLITCGSLLAQVKRTITGVITDAEGKPIPGATVTIKGTVQAVVANENGEYSISVEGNPELEISSVGYAIRTIQVGDSNTVSASLSTTNDALTEVVVTGFGTRKNTRKLAYSITEVKGDDITRASNANIVNALQGKVAGVFINQGNGGPMSSSRIRIRGNTSLTTNTQPLVVIDGIIMEPGTTGGDSWGGAQDFGNQMKNLNSDDYESVTVLKGSAASALYGSQAQNGVLIITTKKGRKQKGLGINFSHSQLFDKAFKATKLQNEFGAGINPTFANGEDGVPEVDAANYFWSFGPRFNGQQVRDIDDRMISWNAQPNNVLDAFQTGKFINTNVAVQGGTEQTTFRASYSNLYNTYIIPNSDLKRNAFALRVTQKLSDFLTIDGSVNYSMSAAKNPMAQGSTDNPLFALAYYNPRNYDTKYWMENYLDPEGGLNRNNPYGLAGLFFNLNYRNTTQRENTLLANLDVTAKITPWLNLLLRGNINNVGMDRETKNWGTGVGFAGGDYSVYNSTRRNTRLQALLTATKDLGEDFELSASIGGESQAYEPMRFSQSATSGGLKTPGGFFIGNSVNAATTNGGISNEGGVSKRIDAAYLFGDLTYKNMLTLNFSARNDWTSTLLYPNDGHGISNYFYPGAGLAWIFTETFKSSSLSNILSFGKLRLSYAQTGAGVRPWQTSTGYYMFLGNYNLPSSTIPRYGFDGSTLGNQEIKNELSKEFEVGADLKFFRNRLGIDVAYYKKNSFNQLLPLALPSESGVSAQLVNAGNIQNQGVEILLTASPVRTNDFNWDMSINFTRNRNKIIELAPGVTSYDLDLAFGADMASVARPGLPYGTIITNYGYASYQAKDAQGNNIAHPANGQKVLKQNGSFYRSSELGQPTKELGTMMENFLLNTSQTLSYKNFSLGFQVDGKFGGMMASATHQYGSTNGSLESTLFGRSEEFGGLVRNTFDASGNITGTFNDGIIPEGVFGNGISIKAPNGQTYDVSGMSYQEAVDQNIVEPVSARLYYARLTQWATGIREYSTFENSWVAVREVSVGYTMPSVIANKLKLNSLRVSLIGRNLGYLYTTTKDGIHPEGGLLSNRAGAFAEYGGVPFVRSVGFKIDAGF</sequence>
<keyword evidence="4 8" id="KW-0812">Transmembrane</keyword>
<dbReference type="InterPro" id="IPR039426">
    <property type="entry name" value="TonB-dep_rcpt-like"/>
</dbReference>
<dbReference type="EMBL" id="CP139960">
    <property type="protein sequence ID" value="WQD38325.1"/>
    <property type="molecule type" value="Genomic_DNA"/>
</dbReference>
<dbReference type="SUPFAM" id="SSF49464">
    <property type="entry name" value="Carboxypeptidase regulatory domain-like"/>
    <property type="match status" value="1"/>
</dbReference>
<keyword evidence="5 9" id="KW-0732">Signal</keyword>
<organism evidence="11 12">
    <name type="scientific">Niabella yanshanensis</name>
    <dbReference type="NCBI Taxonomy" id="577386"/>
    <lineage>
        <taxon>Bacteria</taxon>
        <taxon>Pseudomonadati</taxon>
        <taxon>Bacteroidota</taxon>
        <taxon>Chitinophagia</taxon>
        <taxon>Chitinophagales</taxon>
        <taxon>Chitinophagaceae</taxon>
        <taxon>Niabella</taxon>
    </lineage>
</organism>
<feature type="chain" id="PRO_5046606102" evidence="9">
    <location>
        <begin position="23"/>
        <end position="1115"/>
    </location>
</feature>
<dbReference type="Gene3D" id="2.40.170.20">
    <property type="entry name" value="TonB-dependent receptor, beta-barrel domain"/>
    <property type="match status" value="1"/>
</dbReference>
<evidence type="ECO:0000313" key="11">
    <source>
        <dbReference type="EMBL" id="WQD38325.1"/>
    </source>
</evidence>
<dbReference type="SUPFAM" id="SSF56935">
    <property type="entry name" value="Porins"/>
    <property type="match status" value="1"/>
</dbReference>
<comment type="similarity">
    <text evidence="8">Belongs to the TonB-dependent receptor family.</text>
</comment>
<dbReference type="PROSITE" id="PS52016">
    <property type="entry name" value="TONB_DEPENDENT_REC_3"/>
    <property type="match status" value="1"/>
</dbReference>
<gene>
    <name evidence="11" type="ORF">U0035_21875</name>
</gene>
<dbReference type="RefSeq" id="WP_211316436.1">
    <property type="nucleotide sequence ID" value="NZ_CP139960.1"/>
</dbReference>
<keyword evidence="7 8" id="KW-0998">Cell outer membrane</keyword>
<protein>
    <submittedName>
        <fullName evidence="11">SusC/RagA family TonB-linked outer membrane protein</fullName>
    </submittedName>
</protein>
<reference evidence="11 12" key="1">
    <citation type="submission" date="2023-12" db="EMBL/GenBank/DDBJ databases">
        <title>Genome sequencing and assembly of bacterial species from a model synthetic community.</title>
        <authorList>
            <person name="Hogle S.L."/>
        </authorList>
    </citation>
    <scope>NUCLEOTIDE SEQUENCE [LARGE SCALE GENOMIC DNA]</scope>
    <source>
        <strain evidence="11 12">HAMBI_3031</strain>
    </source>
</reference>
<dbReference type="InterPro" id="IPR008969">
    <property type="entry name" value="CarboxyPept-like_regulatory"/>
</dbReference>
<dbReference type="InterPro" id="IPR023996">
    <property type="entry name" value="TonB-dep_OMP_SusC/RagA"/>
</dbReference>
<keyword evidence="12" id="KW-1185">Reference proteome</keyword>
<evidence type="ECO:0000256" key="3">
    <source>
        <dbReference type="ARBA" id="ARBA00022452"/>
    </source>
</evidence>
<evidence type="ECO:0000256" key="8">
    <source>
        <dbReference type="PROSITE-ProRule" id="PRU01360"/>
    </source>
</evidence>
<dbReference type="Gene3D" id="2.60.40.1120">
    <property type="entry name" value="Carboxypeptidase-like, regulatory domain"/>
    <property type="match status" value="1"/>
</dbReference>
<keyword evidence="2 8" id="KW-0813">Transport</keyword>
<dbReference type="Gene3D" id="2.170.130.10">
    <property type="entry name" value="TonB-dependent receptor, plug domain"/>
    <property type="match status" value="1"/>
</dbReference>